<gene>
    <name evidence="6" type="ORF">A0U89_04365</name>
</gene>
<proteinExistence type="inferred from homology"/>
<dbReference type="AlphaFoldDB" id="A0A1D8US50"/>
<protein>
    <recommendedName>
        <fullName evidence="5">Leucine-binding protein domain-containing protein</fullName>
    </recommendedName>
</protein>
<dbReference type="CDD" id="cd06339">
    <property type="entry name" value="PBP1_YraM_LppC_lipoprotein-like"/>
    <property type="match status" value="1"/>
</dbReference>
<dbReference type="Gene3D" id="3.40.50.2300">
    <property type="match status" value="3"/>
</dbReference>
<keyword evidence="2" id="KW-0732">Signal</keyword>
<accession>A0A1D8US50</accession>
<dbReference type="InterPro" id="IPR028082">
    <property type="entry name" value="Peripla_BP_I"/>
</dbReference>
<reference evidence="6 7" key="1">
    <citation type="journal article" date="2016" name="Microb. Cell Fact.">
        <title>Dissection of exopolysaccharide biosynthesis in Kozakia baliensis.</title>
        <authorList>
            <person name="Brandt J.U."/>
            <person name="Jakob F."/>
            <person name="Behr J."/>
            <person name="Geissler A.J."/>
            <person name="Vogel R.F."/>
        </authorList>
    </citation>
    <scope>NUCLEOTIDE SEQUENCE [LARGE SCALE GENOMIC DNA]</scope>
    <source>
        <strain evidence="6 7">DSM 14400</strain>
    </source>
</reference>
<evidence type="ECO:0000256" key="2">
    <source>
        <dbReference type="ARBA" id="ARBA00022729"/>
    </source>
</evidence>
<feature type="region of interest" description="Disordered" evidence="4">
    <location>
        <begin position="227"/>
        <end position="274"/>
    </location>
</feature>
<dbReference type="KEGG" id="kba:A0U89_04365"/>
<dbReference type="Pfam" id="PF13458">
    <property type="entry name" value="Peripla_BP_6"/>
    <property type="match status" value="1"/>
</dbReference>
<name>A0A1D8US50_9PROT</name>
<dbReference type="PANTHER" id="PTHR30483:SF6">
    <property type="entry name" value="PERIPLASMIC BINDING PROTEIN OF ABC TRANSPORTER FOR NATURAL AMINO ACIDS"/>
    <property type="match status" value="1"/>
</dbReference>
<keyword evidence="3" id="KW-0813">Transport</keyword>
<evidence type="ECO:0000259" key="5">
    <source>
        <dbReference type="Pfam" id="PF13458"/>
    </source>
</evidence>
<dbReference type="eggNOG" id="COG0683">
    <property type="taxonomic scope" value="Bacteria"/>
</dbReference>
<dbReference type="STRING" id="153496.A0U89_04365"/>
<dbReference type="PANTHER" id="PTHR30483">
    <property type="entry name" value="LEUCINE-SPECIFIC-BINDING PROTEIN"/>
    <property type="match status" value="1"/>
</dbReference>
<dbReference type="EMBL" id="CP014674">
    <property type="protein sequence ID" value="AOX16485.1"/>
    <property type="molecule type" value="Genomic_DNA"/>
</dbReference>
<evidence type="ECO:0000313" key="7">
    <source>
        <dbReference type="Proteomes" id="UP000179145"/>
    </source>
</evidence>
<dbReference type="InterPro" id="IPR028081">
    <property type="entry name" value="Leu-bd"/>
</dbReference>
<evidence type="ECO:0000256" key="4">
    <source>
        <dbReference type="SAM" id="MobiDB-lite"/>
    </source>
</evidence>
<dbReference type="InterPro" id="IPR051010">
    <property type="entry name" value="BCAA_transport"/>
</dbReference>
<organism evidence="6 7">
    <name type="scientific">Kozakia baliensis</name>
    <dbReference type="NCBI Taxonomy" id="153496"/>
    <lineage>
        <taxon>Bacteria</taxon>
        <taxon>Pseudomonadati</taxon>
        <taxon>Pseudomonadota</taxon>
        <taxon>Alphaproteobacteria</taxon>
        <taxon>Acetobacterales</taxon>
        <taxon>Acetobacteraceae</taxon>
        <taxon>Kozakia</taxon>
    </lineage>
</organism>
<dbReference type="OrthoDB" id="7210494at2"/>
<dbReference type="GO" id="GO:0006865">
    <property type="term" value="P:amino acid transport"/>
    <property type="evidence" value="ECO:0007669"/>
    <property type="project" value="UniProtKB-KW"/>
</dbReference>
<feature type="compositionally biased region" description="Low complexity" evidence="4">
    <location>
        <begin position="253"/>
        <end position="267"/>
    </location>
</feature>
<evidence type="ECO:0000313" key="6">
    <source>
        <dbReference type="EMBL" id="AOX16485.1"/>
    </source>
</evidence>
<evidence type="ECO:0000256" key="1">
    <source>
        <dbReference type="ARBA" id="ARBA00010062"/>
    </source>
</evidence>
<dbReference type="PROSITE" id="PS51257">
    <property type="entry name" value="PROKAR_LIPOPROTEIN"/>
    <property type="match status" value="1"/>
</dbReference>
<comment type="similarity">
    <text evidence="1">Belongs to the leucine-binding protein family.</text>
</comment>
<sequence>MSPLGCKGMVVAFGATLMLSACSNHQTPPPGVGGIPAADQAAEQHGTRIGMLLPLSGRNMRLGQQMANAAHLALPEGHGAELDLRDSDAAEGAAGAARAAIGNGDKIVLGPLTAAQTGEVAPLAQAANIPELAFTSDSTQARPGVWTMGLTPEQQVQRLVEAARGQGKKKFAAFLPDNQFGHVMAQALIKACAASALDSPNVIFHSHDAADIAQSLKTLSDFDARQSQVASATPAEPDAVNPTSDQPAANPPANGDSANAGAQSAANPPQPASAPFPAPPFDALLLADTGLDLANVINGLKANKIDSNQVRILGPALWNAFALKLGALHGAWFAAPDPAARRSYVQHYRARYGSAPSVIADVAYDTAAMAGALSRQENGFASSSLTRADGFAGVDGVFALRPDGNVSRGLAVFEVLPGGGTKIALPAPRRLSQTPS</sequence>
<dbReference type="Proteomes" id="UP000179145">
    <property type="component" value="Chromosome"/>
</dbReference>
<evidence type="ECO:0000256" key="3">
    <source>
        <dbReference type="ARBA" id="ARBA00022970"/>
    </source>
</evidence>
<dbReference type="SUPFAM" id="SSF53822">
    <property type="entry name" value="Periplasmic binding protein-like I"/>
    <property type="match status" value="1"/>
</dbReference>
<keyword evidence="3" id="KW-0029">Amino-acid transport</keyword>
<feature type="domain" description="Leucine-binding protein" evidence="5">
    <location>
        <begin position="48"/>
        <end position="416"/>
    </location>
</feature>
<keyword evidence="7" id="KW-1185">Reference proteome</keyword>